<dbReference type="Gene3D" id="3.30.70.2450">
    <property type="match status" value="1"/>
</dbReference>
<evidence type="ECO:0000313" key="6">
    <source>
        <dbReference type="EMBL" id="MFB9522363.1"/>
    </source>
</evidence>
<evidence type="ECO:0000259" key="5">
    <source>
        <dbReference type="Pfam" id="PF01494"/>
    </source>
</evidence>
<reference evidence="6 7" key="1">
    <citation type="submission" date="2024-09" db="EMBL/GenBank/DDBJ databases">
        <authorList>
            <person name="Sun Q."/>
            <person name="Mori K."/>
        </authorList>
    </citation>
    <scope>NUCLEOTIDE SEQUENCE [LARGE SCALE GENOMIC DNA]</scope>
    <source>
        <strain evidence="6 7">JCM 4362</strain>
    </source>
</reference>
<keyword evidence="6" id="KW-0503">Monooxygenase</keyword>
<dbReference type="Pfam" id="PF21274">
    <property type="entry name" value="Rng_hyd_C"/>
    <property type="match status" value="1"/>
</dbReference>
<comment type="caution">
    <text evidence="6">The sequence shown here is derived from an EMBL/GenBank/DDBJ whole genome shotgun (WGS) entry which is preliminary data.</text>
</comment>
<dbReference type="Gene3D" id="3.40.30.120">
    <property type="match status" value="1"/>
</dbReference>
<dbReference type="Proteomes" id="UP001589718">
    <property type="component" value="Unassembled WGS sequence"/>
</dbReference>
<dbReference type="InterPro" id="IPR002938">
    <property type="entry name" value="FAD-bd"/>
</dbReference>
<evidence type="ECO:0000256" key="3">
    <source>
        <dbReference type="ARBA" id="ARBA00022827"/>
    </source>
</evidence>
<keyword evidence="6" id="KW-0560">Oxidoreductase</keyword>
<evidence type="ECO:0000313" key="7">
    <source>
        <dbReference type="Proteomes" id="UP001589718"/>
    </source>
</evidence>
<dbReference type="EMBL" id="JBHMCR010000009">
    <property type="protein sequence ID" value="MFB9522363.1"/>
    <property type="molecule type" value="Genomic_DNA"/>
</dbReference>
<dbReference type="SUPFAM" id="SSF51905">
    <property type="entry name" value="FAD/NAD(P)-binding domain"/>
    <property type="match status" value="1"/>
</dbReference>
<keyword evidence="3" id="KW-0274">FAD</keyword>
<dbReference type="PRINTS" id="PR00420">
    <property type="entry name" value="RNGMNOXGNASE"/>
</dbReference>
<name>A0ABV5PGL2_STRCM</name>
<evidence type="ECO:0000256" key="4">
    <source>
        <dbReference type="SAM" id="MobiDB-lite"/>
    </source>
</evidence>
<dbReference type="Gene3D" id="3.50.50.60">
    <property type="entry name" value="FAD/NAD(P)-binding domain"/>
    <property type="match status" value="1"/>
</dbReference>
<feature type="domain" description="FAD-binding" evidence="5">
    <location>
        <begin position="25"/>
        <end position="362"/>
    </location>
</feature>
<keyword evidence="7" id="KW-1185">Reference proteome</keyword>
<comment type="cofactor">
    <cofactor evidence="1">
        <name>FAD</name>
        <dbReference type="ChEBI" id="CHEBI:57692"/>
    </cofactor>
</comment>
<dbReference type="InterPro" id="IPR050641">
    <property type="entry name" value="RIFMO-like"/>
</dbReference>
<dbReference type="RefSeq" id="WP_380837300.1">
    <property type="nucleotide sequence ID" value="NZ_JBHMCR010000009.1"/>
</dbReference>
<dbReference type="GO" id="GO:0004497">
    <property type="term" value="F:monooxygenase activity"/>
    <property type="evidence" value="ECO:0007669"/>
    <property type="project" value="UniProtKB-KW"/>
</dbReference>
<gene>
    <name evidence="6" type="ORF">ACFFTU_20665</name>
</gene>
<keyword evidence="2" id="KW-0285">Flavoprotein</keyword>
<dbReference type="Pfam" id="PF01494">
    <property type="entry name" value="FAD_binding_3"/>
    <property type="match status" value="1"/>
</dbReference>
<protein>
    <submittedName>
        <fullName evidence="6">FAD-dependent monooxygenase</fullName>
    </submittedName>
</protein>
<proteinExistence type="predicted"/>
<feature type="compositionally biased region" description="Polar residues" evidence="4">
    <location>
        <begin position="503"/>
        <end position="513"/>
    </location>
</feature>
<dbReference type="InterPro" id="IPR036188">
    <property type="entry name" value="FAD/NAD-bd_sf"/>
</dbReference>
<sequence length="513" mass="54901">MPTPKDAPDPVPSAPGPAARHAAPDVIVVGAGPAGLLLAGDLAAANLKVTLVERRAHTAGNLTRAFAVHARTLEVLDARGLADDLLKTGRQVTEFNLFGSRALDLSRLRSRFPFVQITPQYEVERVLERRALAAGVDFRYDTELTAVETHTTGVTARLRTAEGAASDLTAPYLVGADGVRSRVRESLGLPFPGESVIASMILADVRLDEEPEAVLTVGGKGDAFAFMVPFGDGYHRVMGWSRSREAARTEPADPSSPVELSEIQEIARTALGVDHGLHDPRFLTRFHSDERQVPSYRVGRVFLVGDAAHVHSPAGGMGMNTGIQDAANLSWKLAAVLRGRAEDELLDTYHEERHPVGAMVLRVSGAMVRVALSGNPLSRAGRTLATRLAGSVPPLAGRAMRLISGIGISYGSGRGEHPLVGRRVPDLTLVEGRLYELLRKGEHVLVASADGPLPLAVPPHTVRAHWARGSSLLVRPDGYAAWAAYEPSARQRRRAAAERRASGGNSRPDSPQK</sequence>
<dbReference type="PANTHER" id="PTHR43004:SF19">
    <property type="entry name" value="BINDING MONOOXYGENASE, PUTATIVE (JCVI)-RELATED"/>
    <property type="match status" value="1"/>
</dbReference>
<feature type="region of interest" description="Disordered" evidence="4">
    <location>
        <begin position="493"/>
        <end position="513"/>
    </location>
</feature>
<organism evidence="6 7">
    <name type="scientific">Streptomyces cremeus</name>
    <dbReference type="NCBI Taxonomy" id="66881"/>
    <lineage>
        <taxon>Bacteria</taxon>
        <taxon>Bacillati</taxon>
        <taxon>Actinomycetota</taxon>
        <taxon>Actinomycetes</taxon>
        <taxon>Kitasatosporales</taxon>
        <taxon>Streptomycetaceae</taxon>
        <taxon>Streptomyces</taxon>
    </lineage>
</organism>
<accession>A0ABV5PGL2</accession>
<evidence type="ECO:0000256" key="1">
    <source>
        <dbReference type="ARBA" id="ARBA00001974"/>
    </source>
</evidence>
<evidence type="ECO:0000256" key="2">
    <source>
        <dbReference type="ARBA" id="ARBA00022630"/>
    </source>
</evidence>
<dbReference type="PANTHER" id="PTHR43004">
    <property type="entry name" value="TRK SYSTEM POTASSIUM UPTAKE PROTEIN"/>
    <property type="match status" value="1"/>
</dbReference>